<evidence type="ECO:0000256" key="6">
    <source>
        <dbReference type="ARBA" id="ARBA00022781"/>
    </source>
</evidence>
<dbReference type="SUPFAM" id="SSF81336">
    <property type="entry name" value="F1F0 ATP synthase subunit A"/>
    <property type="match status" value="1"/>
</dbReference>
<keyword evidence="7 11" id="KW-1133">Transmembrane helix</keyword>
<feature type="transmembrane region" description="Helical" evidence="11">
    <location>
        <begin position="168"/>
        <end position="186"/>
    </location>
</feature>
<evidence type="ECO:0000256" key="11">
    <source>
        <dbReference type="HAMAP-Rule" id="MF_01393"/>
    </source>
</evidence>
<dbReference type="Pfam" id="PF00119">
    <property type="entry name" value="ATP-synt_A"/>
    <property type="match status" value="1"/>
</dbReference>
<dbReference type="InterPro" id="IPR000568">
    <property type="entry name" value="ATP_synth_F0_asu"/>
</dbReference>
<feature type="transmembrane region" description="Helical" evidence="11">
    <location>
        <begin position="198"/>
        <end position="220"/>
    </location>
</feature>
<dbReference type="InterPro" id="IPR045082">
    <property type="entry name" value="ATP_syn_F0_a_bact/chloroplast"/>
</dbReference>
<proteinExistence type="inferred from homology"/>
<evidence type="ECO:0000256" key="9">
    <source>
        <dbReference type="ARBA" id="ARBA00023136"/>
    </source>
</evidence>
<protein>
    <recommendedName>
        <fullName evidence="11 12">ATP synthase subunit a</fullName>
    </recommendedName>
    <alternativeName>
        <fullName evidence="11">ATP synthase F0 sector subunit a</fullName>
    </alternativeName>
    <alternativeName>
        <fullName evidence="11">F-ATPase subunit 6</fullName>
    </alternativeName>
</protein>
<evidence type="ECO:0000256" key="5">
    <source>
        <dbReference type="ARBA" id="ARBA00022692"/>
    </source>
</evidence>
<keyword evidence="6 11" id="KW-0375">Hydrogen ion transport</keyword>
<dbReference type="InterPro" id="IPR023011">
    <property type="entry name" value="ATP_synth_F0_asu_AS"/>
</dbReference>
<dbReference type="GO" id="GO:0005886">
    <property type="term" value="C:plasma membrane"/>
    <property type="evidence" value="ECO:0007669"/>
    <property type="project" value="UniProtKB-SubCell"/>
</dbReference>
<dbReference type="NCBIfam" id="TIGR01131">
    <property type="entry name" value="ATP_synt_6_or_A"/>
    <property type="match status" value="1"/>
</dbReference>
<evidence type="ECO:0000313" key="14">
    <source>
        <dbReference type="Proteomes" id="UP000178109"/>
    </source>
</evidence>
<dbReference type="STRING" id="1798553.A3H70_00885"/>
<keyword evidence="5 11" id="KW-0812">Transmembrane</keyword>
<comment type="caution">
    <text evidence="13">The sequence shown here is derived from an EMBL/GenBank/DDBJ whole genome shotgun (WGS) entry which is preliminary data.</text>
</comment>
<feature type="transmembrane region" description="Helical" evidence="11">
    <location>
        <begin position="122"/>
        <end position="147"/>
    </location>
</feature>
<evidence type="ECO:0000256" key="3">
    <source>
        <dbReference type="ARBA" id="ARBA00022448"/>
    </source>
</evidence>
<evidence type="ECO:0000256" key="1">
    <source>
        <dbReference type="ARBA" id="ARBA00004141"/>
    </source>
</evidence>
<dbReference type="EMBL" id="MHKO01000016">
    <property type="protein sequence ID" value="OGY92733.1"/>
    <property type="molecule type" value="Genomic_DNA"/>
</dbReference>
<keyword evidence="8 11" id="KW-0406">Ion transport</keyword>
<dbReference type="PROSITE" id="PS00449">
    <property type="entry name" value="ATPASE_A"/>
    <property type="match status" value="1"/>
</dbReference>
<accession>A0A1G2BUE6</accession>
<sequence>MAIHIPTLAPEIIGHIGQWPITNTIINAWLAIIIFLFIGLAVRWSVQLRPGKLQNFFEYILELLMGYFDQVTGERKRTIRFLPIVGSVFFFILLSNWLGLLPGTGSITVGRNFLLRPANTDLNLTLAMAMVAVLSSHIFGFLTVGVAAHIGKFVQIKNFFKSFKHGPIGIFTAMVEGAVGLIEIVSELAKVLSLSLRLFGNIFAGEVLISVISALVGLLVPTPFMLLELLVGLIQASVFAMLTIVYLTVATMEPHGAEEH</sequence>
<name>A0A1G2BUE6_9BACT</name>
<feature type="transmembrane region" description="Helical" evidence="11">
    <location>
        <begin position="227"/>
        <end position="249"/>
    </location>
</feature>
<keyword evidence="9 11" id="KW-0472">Membrane</keyword>
<evidence type="ECO:0000256" key="8">
    <source>
        <dbReference type="ARBA" id="ARBA00023065"/>
    </source>
</evidence>
<keyword evidence="11" id="KW-1003">Cell membrane</keyword>
<dbReference type="PRINTS" id="PR00123">
    <property type="entry name" value="ATPASEA"/>
</dbReference>
<gene>
    <name evidence="11" type="primary">atpB</name>
    <name evidence="13" type="ORF">A3H70_00885</name>
</gene>
<dbReference type="PANTHER" id="PTHR42823">
    <property type="entry name" value="ATP SYNTHASE SUBUNIT A, CHLOROPLASTIC"/>
    <property type="match status" value="1"/>
</dbReference>
<comment type="subcellular location">
    <subcellularLocation>
        <location evidence="11 12">Cell membrane</location>
        <topology evidence="11 12">Multi-pass membrane protein</topology>
    </subcellularLocation>
    <subcellularLocation>
        <location evidence="1">Membrane</location>
        <topology evidence="1">Multi-pass membrane protein</topology>
    </subcellularLocation>
</comment>
<comment type="similarity">
    <text evidence="2 11 12">Belongs to the ATPase A chain family.</text>
</comment>
<evidence type="ECO:0000256" key="2">
    <source>
        <dbReference type="ARBA" id="ARBA00006810"/>
    </source>
</evidence>
<organism evidence="13 14">
    <name type="scientific">Candidatus Komeilibacteria bacterium RIFCSPLOWO2_02_FULL_48_11</name>
    <dbReference type="NCBI Taxonomy" id="1798553"/>
    <lineage>
        <taxon>Bacteria</taxon>
        <taxon>Candidatus Komeiliibacteriota</taxon>
    </lineage>
</organism>
<dbReference type="AlphaFoldDB" id="A0A1G2BUE6"/>
<dbReference type="Gene3D" id="1.20.120.220">
    <property type="entry name" value="ATP synthase, F0 complex, subunit A"/>
    <property type="match status" value="1"/>
</dbReference>
<feature type="transmembrane region" description="Helical" evidence="11">
    <location>
        <begin position="26"/>
        <end position="46"/>
    </location>
</feature>
<evidence type="ECO:0000313" key="13">
    <source>
        <dbReference type="EMBL" id="OGY92733.1"/>
    </source>
</evidence>
<dbReference type="Proteomes" id="UP000178109">
    <property type="component" value="Unassembled WGS sequence"/>
</dbReference>
<dbReference type="GO" id="GO:0045259">
    <property type="term" value="C:proton-transporting ATP synthase complex"/>
    <property type="evidence" value="ECO:0007669"/>
    <property type="project" value="UniProtKB-KW"/>
</dbReference>
<feature type="transmembrane region" description="Helical" evidence="11">
    <location>
        <begin position="81"/>
        <end position="102"/>
    </location>
</feature>
<dbReference type="CDD" id="cd00310">
    <property type="entry name" value="ATP-synt_Fo_a_6"/>
    <property type="match status" value="1"/>
</dbReference>
<dbReference type="PANTHER" id="PTHR42823:SF3">
    <property type="entry name" value="ATP SYNTHASE SUBUNIT A, CHLOROPLASTIC"/>
    <property type="match status" value="1"/>
</dbReference>
<keyword evidence="4 11" id="KW-0138">CF(0)</keyword>
<dbReference type="InterPro" id="IPR035908">
    <property type="entry name" value="F0_ATP_A_sf"/>
</dbReference>
<keyword evidence="3 11" id="KW-0813">Transport</keyword>
<keyword evidence="10 11" id="KW-0066">ATP synthesis</keyword>
<evidence type="ECO:0000256" key="7">
    <source>
        <dbReference type="ARBA" id="ARBA00022989"/>
    </source>
</evidence>
<reference evidence="13 14" key="1">
    <citation type="journal article" date="2016" name="Nat. Commun.">
        <title>Thousands of microbial genomes shed light on interconnected biogeochemical processes in an aquifer system.</title>
        <authorList>
            <person name="Anantharaman K."/>
            <person name="Brown C.T."/>
            <person name="Hug L.A."/>
            <person name="Sharon I."/>
            <person name="Castelle C.J."/>
            <person name="Probst A.J."/>
            <person name="Thomas B.C."/>
            <person name="Singh A."/>
            <person name="Wilkins M.J."/>
            <person name="Karaoz U."/>
            <person name="Brodie E.L."/>
            <person name="Williams K.H."/>
            <person name="Hubbard S.S."/>
            <person name="Banfield J.F."/>
        </authorList>
    </citation>
    <scope>NUCLEOTIDE SEQUENCE [LARGE SCALE GENOMIC DNA]</scope>
</reference>
<dbReference type="GO" id="GO:0046933">
    <property type="term" value="F:proton-transporting ATP synthase activity, rotational mechanism"/>
    <property type="evidence" value="ECO:0007669"/>
    <property type="project" value="UniProtKB-UniRule"/>
</dbReference>
<evidence type="ECO:0000256" key="10">
    <source>
        <dbReference type="ARBA" id="ARBA00023310"/>
    </source>
</evidence>
<dbReference type="HAMAP" id="MF_01393">
    <property type="entry name" value="ATP_synth_a_bact"/>
    <property type="match status" value="1"/>
</dbReference>
<comment type="function">
    <text evidence="11 12">Key component of the proton channel; it plays a direct role in the translocation of protons across the membrane.</text>
</comment>
<dbReference type="GO" id="GO:0042777">
    <property type="term" value="P:proton motive force-driven plasma membrane ATP synthesis"/>
    <property type="evidence" value="ECO:0007669"/>
    <property type="project" value="TreeGrafter"/>
</dbReference>
<evidence type="ECO:0000256" key="4">
    <source>
        <dbReference type="ARBA" id="ARBA00022547"/>
    </source>
</evidence>
<evidence type="ECO:0000256" key="12">
    <source>
        <dbReference type="RuleBase" id="RU000483"/>
    </source>
</evidence>